<evidence type="ECO:0000313" key="1">
    <source>
        <dbReference type="EMBL" id="KAL3855982.1"/>
    </source>
</evidence>
<dbReference type="EMBL" id="JBJQND010000014">
    <property type="protein sequence ID" value="KAL3855982.1"/>
    <property type="molecule type" value="Genomic_DNA"/>
</dbReference>
<reference evidence="1 2" key="1">
    <citation type="submission" date="2024-11" db="EMBL/GenBank/DDBJ databases">
        <title>Chromosome-level genome assembly of the freshwater bivalve Anodonta woodiana.</title>
        <authorList>
            <person name="Chen X."/>
        </authorList>
    </citation>
    <scope>NUCLEOTIDE SEQUENCE [LARGE SCALE GENOMIC DNA]</scope>
    <source>
        <strain evidence="1">MN2024</strain>
        <tissue evidence="1">Gills</tissue>
    </source>
</reference>
<protein>
    <submittedName>
        <fullName evidence="1">Uncharacterized protein</fullName>
    </submittedName>
</protein>
<evidence type="ECO:0000313" key="2">
    <source>
        <dbReference type="Proteomes" id="UP001634394"/>
    </source>
</evidence>
<keyword evidence="2" id="KW-1185">Reference proteome</keyword>
<accession>A0ABD3V638</accession>
<gene>
    <name evidence="1" type="ORF">ACJMK2_015179</name>
</gene>
<name>A0ABD3V638_SINWO</name>
<dbReference type="AlphaFoldDB" id="A0ABD3V638"/>
<organism evidence="1 2">
    <name type="scientific">Sinanodonta woodiana</name>
    <name type="common">Chinese pond mussel</name>
    <name type="synonym">Anodonta woodiana</name>
    <dbReference type="NCBI Taxonomy" id="1069815"/>
    <lineage>
        <taxon>Eukaryota</taxon>
        <taxon>Metazoa</taxon>
        <taxon>Spiralia</taxon>
        <taxon>Lophotrochozoa</taxon>
        <taxon>Mollusca</taxon>
        <taxon>Bivalvia</taxon>
        <taxon>Autobranchia</taxon>
        <taxon>Heteroconchia</taxon>
        <taxon>Palaeoheterodonta</taxon>
        <taxon>Unionida</taxon>
        <taxon>Unionoidea</taxon>
        <taxon>Unionidae</taxon>
        <taxon>Unioninae</taxon>
        <taxon>Sinanodonta</taxon>
    </lineage>
</organism>
<proteinExistence type="predicted"/>
<comment type="caution">
    <text evidence="1">The sequence shown here is derived from an EMBL/GenBank/DDBJ whole genome shotgun (WGS) entry which is preliminary data.</text>
</comment>
<dbReference type="Proteomes" id="UP001634394">
    <property type="component" value="Unassembled WGS sequence"/>
</dbReference>
<sequence length="115" mass="12811">MRGCHVTVKSIVDFDTHRSLINKTVLDNPDWNIDLQAGLHSIKLYNTKSMKPHSRDKKLIYPKVASGGGADLLCCPNDIQPDYIAIADSSDEGALSAIIERTSIPDDDLKKYQQR</sequence>